<evidence type="ECO:0000259" key="6">
    <source>
        <dbReference type="PROSITE" id="PS00624"/>
    </source>
</evidence>
<evidence type="ECO:0000256" key="5">
    <source>
        <dbReference type="PIRSR" id="PIRSR000137-2"/>
    </source>
</evidence>
<dbReference type="PANTHER" id="PTHR11552:SF147">
    <property type="entry name" value="CHOLINE DEHYDROGENASE, MITOCHONDRIAL"/>
    <property type="match status" value="1"/>
</dbReference>
<gene>
    <name evidence="8" type="primary">LOC117237603</name>
</gene>
<name>A0A6J3KW60_9HYME</name>
<feature type="domain" description="Glucose-methanol-choline oxidoreductase N-terminal" evidence="6">
    <location>
        <begin position="314"/>
        <end position="328"/>
    </location>
</feature>
<dbReference type="KEGG" id="bvk:117237603"/>
<feature type="binding site" evidence="5">
    <location>
        <position position="278"/>
    </location>
    <ligand>
        <name>FAD</name>
        <dbReference type="ChEBI" id="CHEBI:57692"/>
    </ligand>
</feature>
<dbReference type="PIRSF" id="PIRSF000137">
    <property type="entry name" value="Alcohol_oxidase"/>
    <property type="match status" value="1"/>
</dbReference>
<dbReference type="InterPro" id="IPR036188">
    <property type="entry name" value="FAD/NAD-bd_sf"/>
</dbReference>
<dbReference type="GO" id="GO:0050660">
    <property type="term" value="F:flavin adenine dinucleotide binding"/>
    <property type="evidence" value="ECO:0007669"/>
    <property type="project" value="InterPro"/>
</dbReference>
<evidence type="ECO:0000256" key="3">
    <source>
        <dbReference type="ARBA" id="ARBA00022630"/>
    </source>
</evidence>
<evidence type="ECO:0000313" key="7">
    <source>
        <dbReference type="Proteomes" id="UP000504631"/>
    </source>
</evidence>
<keyword evidence="7" id="KW-1185">Reference proteome</keyword>
<dbReference type="PANTHER" id="PTHR11552">
    <property type="entry name" value="GLUCOSE-METHANOL-CHOLINE GMC OXIDOREDUCTASE"/>
    <property type="match status" value="1"/>
</dbReference>
<keyword evidence="4 5" id="KW-0274">FAD</keyword>
<dbReference type="Gene3D" id="3.50.50.60">
    <property type="entry name" value="FAD/NAD(P)-binding domain"/>
    <property type="match status" value="1"/>
</dbReference>
<dbReference type="InterPro" id="IPR012132">
    <property type="entry name" value="GMC_OxRdtase"/>
</dbReference>
<evidence type="ECO:0000256" key="4">
    <source>
        <dbReference type="ARBA" id="ARBA00022827"/>
    </source>
</evidence>
<keyword evidence="3" id="KW-0285">Flavoprotein</keyword>
<proteinExistence type="inferred from homology"/>
<dbReference type="Gene3D" id="3.30.560.10">
    <property type="entry name" value="Glucose Oxidase, domain 3"/>
    <property type="match status" value="1"/>
</dbReference>
<sequence length="625" mass="69032">MESCMSANCAAALSSTPDSIFTHFIQVLLASLCTLSKNGDYPIDRTEEILVSEREFDFVIAGGGTAGTILAHRLTEVMDWKVLLIEAGEDPNPITDVPGLFVTLPGQVQDYSYKVEPQEGTCQGSTNKQCRWSKGKALGGSSVINAMIHVFGNDRDYDKWASLGNEGWSYKEVLPYFKRSLNCPAEHIAKWGEKYCGIGGPMNIRHDNYSLTNILDIVLNSAHELGFNVLEPLIGDRFVGFGRAMGTMENTRRVNTAKAFLSPIKDRKNLYVMKSSRVDKILLEGDRATGVRVTLKDGRSIDVKASKEVILSAGSIASPQIMMLSGIGPKEHLTEMGIPTVADLPVGENLQDHIVWLGMHIAYVNESTVPPSATFLMDATYEYLAHNSGELAATGINLLGFVNVNDPSSVYPDIQFHFGQFPRWNPVKVGSLMATFAFNDEVIRETQKNIMESDVLFPCAVLLNPKSRGVVKLRSVDPADPVKIYANYLTEQEDLKTLLKSVDTVKSLLNTETMKKHGMWLRHFDIPGCRHTQPDSIEYWECSIRHVATSLFHAVGTVRMGPSNDPRAVVNARLKVHGIDKLRVIDASIMPNIVSGNTNAPTMMIAEKGADMIKEDWGTRVHVEL</sequence>
<dbReference type="Pfam" id="PF05199">
    <property type="entry name" value="GMC_oxred_C"/>
    <property type="match status" value="1"/>
</dbReference>
<comment type="similarity">
    <text evidence="2">Belongs to the GMC oxidoreductase family.</text>
</comment>
<reference evidence="8" key="1">
    <citation type="submission" date="2025-08" db="UniProtKB">
        <authorList>
            <consortium name="RefSeq"/>
        </authorList>
    </citation>
    <scope>IDENTIFICATION</scope>
    <source>
        <tissue evidence="8">Muscle</tissue>
    </source>
</reference>
<accession>A0A6J3KW60</accession>
<protein>
    <submittedName>
        <fullName evidence="8">Glucose dehydrogenase [FAD, quinone]-like</fullName>
    </submittedName>
</protein>
<dbReference type="RefSeq" id="XP_033357633.1">
    <property type="nucleotide sequence ID" value="XM_033501742.1"/>
</dbReference>
<dbReference type="InterPro" id="IPR000172">
    <property type="entry name" value="GMC_OxRdtase_N"/>
</dbReference>
<organism evidence="7 8">
    <name type="scientific">Bombus vosnesenskii</name>
    <dbReference type="NCBI Taxonomy" id="207650"/>
    <lineage>
        <taxon>Eukaryota</taxon>
        <taxon>Metazoa</taxon>
        <taxon>Ecdysozoa</taxon>
        <taxon>Arthropoda</taxon>
        <taxon>Hexapoda</taxon>
        <taxon>Insecta</taxon>
        <taxon>Pterygota</taxon>
        <taxon>Neoptera</taxon>
        <taxon>Endopterygota</taxon>
        <taxon>Hymenoptera</taxon>
        <taxon>Apocrita</taxon>
        <taxon>Aculeata</taxon>
        <taxon>Apoidea</taxon>
        <taxon>Anthophila</taxon>
        <taxon>Apidae</taxon>
        <taxon>Bombus</taxon>
        <taxon>Pyrobombus</taxon>
    </lineage>
</organism>
<evidence type="ECO:0000313" key="8">
    <source>
        <dbReference type="RefSeq" id="XP_033357633.1"/>
    </source>
</evidence>
<dbReference type="InterPro" id="IPR007867">
    <property type="entry name" value="GMC_OxRtase_C"/>
</dbReference>
<comment type="cofactor">
    <cofactor evidence="1 5">
        <name>FAD</name>
        <dbReference type="ChEBI" id="CHEBI:57692"/>
    </cofactor>
</comment>
<dbReference type="Proteomes" id="UP000504631">
    <property type="component" value="Unplaced"/>
</dbReference>
<dbReference type="GO" id="GO:0016614">
    <property type="term" value="F:oxidoreductase activity, acting on CH-OH group of donors"/>
    <property type="evidence" value="ECO:0007669"/>
    <property type="project" value="InterPro"/>
</dbReference>
<dbReference type="Pfam" id="PF00732">
    <property type="entry name" value="GMC_oxred_N"/>
    <property type="match status" value="1"/>
</dbReference>
<evidence type="ECO:0000256" key="2">
    <source>
        <dbReference type="ARBA" id="ARBA00010790"/>
    </source>
</evidence>
<dbReference type="PROSITE" id="PS00624">
    <property type="entry name" value="GMC_OXRED_2"/>
    <property type="match status" value="1"/>
</dbReference>
<dbReference type="SUPFAM" id="SSF51905">
    <property type="entry name" value="FAD/NAD(P)-binding domain"/>
    <property type="match status" value="1"/>
</dbReference>
<dbReference type="AlphaFoldDB" id="A0A6J3KW60"/>
<evidence type="ECO:0000256" key="1">
    <source>
        <dbReference type="ARBA" id="ARBA00001974"/>
    </source>
</evidence>
<dbReference type="GeneID" id="117237603"/>
<dbReference type="SUPFAM" id="SSF54373">
    <property type="entry name" value="FAD-linked reductases, C-terminal domain"/>
    <property type="match status" value="1"/>
</dbReference>